<dbReference type="AlphaFoldDB" id="A0A1H9YJ16"/>
<protein>
    <recommendedName>
        <fullName evidence="3">NodB homology domain-containing protein</fullName>
    </recommendedName>
</protein>
<dbReference type="EMBL" id="FOHT01000001">
    <property type="protein sequence ID" value="SES68934.1"/>
    <property type="molecule type" value="Genomic_DNA"/>
</dbReference>
<organism evidence="1 2">
    <name type="scientific">Draconibacterium orientale</name>
    <dbReference type="NCBI Taxonomy" id="1168034"/>
    <lineage>
        <taxon>Bacteria</taxon>
        <taxon>Pseudomonadati</taxon>
        <taxon>Bacteroidota</taxon>
        <taxon>Bacteroidia</taxon>
        <taxon>Marinilabiliales</taxon>
        <taxon>Prolixibacteraceae</taxon>
        <taxon>Draconibacterium</taxon>
    </lineage>
</organism>
<evidence type="ECO:0000313" key="2">
    <source>
        <dbReference type="Proteomes" id="UP000181981"/>
    </source>
</evidence>
<dbReference type="Gene3D" id="3.20.20.370">
    <property type="entry name" value="Glycoside hydrolase/deacetylase"/>
    <property type="match status" value="1"/>
</dbReference>
<sequence length="86" mass="9891">MGLTTINFSPGIRSNADYTMPDMANYMSSDKIFKSILKVEEEQGLNGAIMLIHPGTEEKRTDKFYLRLEELIETLQTKGYNFKRLP</sequence>
<evidence type="ECO:0008006" key="3">
    <source>
        <dbReference type="Google" id="ProtNLM"/>
    </source>
</evidence>
<dbReference type="Proteomes" id="UP000181981">
    <property type="component" value="Unassembled WGS sequence"/>
</dbReference>
<reference evidence="1 2" key="1">
    <citation type="submission" date="2016-10" db="EMBL/GenBank/DDBJ databases">
        <authorList>
            <person name="de Groot N.N."/>
        </authorList>
    </citation>
    <scope>NUCLEOTIDE SEQUENCE [LARGE SCALE GENOMIC DNA]</scope>
    <source>
        <strain evidence="1 2">DSM 25947</strain>
    </source>
</reference>
<proteinExistence type="predicted"/>
<accession>A0A1H9YJ16</accession>
<evidence type="ECO:0000313" key="1">
    <source>
        <dbReference type="EMBL" id="SES68934.1"/>
    </source>
</evidence>
<dbReference type="RefSeq" id="WP_245749003.1">
    <property type="nucleotide sequence ID" value="NZ_FOHT01000001.1"/>
</dbReference>
<name>A0A1H9YJ16_9BACT</name>
<gene>
    <name evidence="1" type="ORF">SAMN05444285_101206</name>
</gene>